<feature type="compositionally biased region" description="Polar residues" evidence="2">
    <location>
        <begin position="331"/>
        <end position="350"/>
    </location>
</feature>
<accession>A0A8S8ZI82</accession>
<proteinExistence type="predicted"/>
<organism evidence="4 5">
    <name type="scientific">Sordaria macrospora</name>
    <dbReference type="NCBI Taxonomy" id="5147"/>
    <lineage>
        <taxon>Eukaryota</taxon>
        <taxon>Fungi</taxon>
        <taxon>Dikarya</taxon>
        <taxon>Ascomycota</taxon>
        <taxon>Pezizomycotina</taxon>
        <taxon>Sordariomycetes</taxon>
        <taxon>Sordariomycetidae</taxon>
        <taxon>Sordariales</taxon>
        <taxon>Sordariaceae</taxon>
        <taxon>Sordaria</taxon>
    </lineage>
</organism>
<name>A0A8S8ZI82_SORMA</name>
<gene>
    <name evidence="4" type="ORF">SMACR_01078</name>
</gene>
<feature type="region of interest" description="Disordered" evidence="2">
    <location>
        <begin position="295"/>
        <end position="394"/>
    </location>
</feature>
<evidence type="ECO:0000256" key="1">
    <source>
        <dbReference type="SAM" id="Coils"/>
    </source>
</evidence>
<dbReference type="InterPro" id="IPR052099">
    <property type="entry name" value="Regulatory_TF_Diverse"/>
</dbReference>
<comment type="caution">
    <text evidence="4">The sequence shown here is derived from an EMBL/GenBank/DDBJ whole genome shotgun (WGS) entry which is preliminary data.</text>
</comment>
<dbReference type="InterPro" id="IPR011598">
    <property type="entry name" value="bHLH_dom"/>
</dbReference>
<evidence type="ECO:0000313" key="4">
    <source>
        <dbReference type="EMBL" id="KAA8629349.1"/>
    </source>
</evidence>
<dbReference type="PANTHER" id="PTHR47336:SF2">
    <property type="entry name" value="TRANSCRIPTION FACTOR HMS1-RELATED"/>
    <property type="match status" value="1"/>
</dbReference>
<dbReference type="SMART" id="SM00353">
    <property type="entry name" value="HLH"/>
    <property type="match status" value="1"/>
</dbReference>
<dbReference type="PANTHER" id="PTHR47336">
    <property type="entry name" value="TRANSCRIPTION FACTOR HMS1-RELATED"/>
    <property type="match status" value="1"/>
</dbReference>
<protein>
    <recommendedName>
        <fullName evidence="3">BHLH domain-containing protein</fullName>
    </recommendedName>
</protein>
<dbReference type="GO" id="GO:0046983">
    <property type="term" value="F:protein dimerization activity"/>
    <property type="evidence" value="ECO:0007669"/>
    <property type="project" value="InterPro"/>
</dbReference>
<dbReference type="EMBL" id="NMPR01000139">
    <property type="protein sequence ID" value="KAA8629349.1"/>
    <property type="molecule type" value="Genomic_DNA"/>
</dbReference>
<feature type="region of interest" description="Disordered" evidence="2">
    <location>
        <begin position="222"/>
        <end position="246"/>
    </location>
</feature>
<dbReference type="VEuPathDB" id="FungiDB:SMAC_01078"/>
<sequence>MTIGIRQLTTWQPSTHPSIPYTHHHDAYISGYASPRYQNLAQSGFSNPAVALQSHTDNYTVSSTSSAPVHQTPFSFHGVYPDYYIPHPLRPSSFSDRTSSVGLTLSTSALAVSDSIPIPPHSAYLLSSPVSPLTAYSTDAVTISSFPSDTWSTYNQKHTAWSPHVADKLEYESPTTTGLLLQSPPGILKPVLGDDYNKEDRYIERDIVATYATAYQQSQVTSPGAAGTVKKKEKLRKRRHRLAQTDDGQVIGGIFANAEPTQSPLSSIMDFSAAASPDLKTSRPSSLLWVQEDVAGSLMNPKGKEKGRKENNRGNKKTKQQQPVHQRANKGVNSGNEASRRNSYASQTREATAYDDDKDVVMMDYTTTPGNNSRRHSATVYDSDRDAARHPARPQQEIARVKHNKVEQKYRNRLNAHFEALLDVLPPSAALPTEDGGFTVNDTEHHPQPLVLGSSTTDMVDLGIPEKERRVSKSEVLDRARLYIQTLENEHKRLAAEKKQLRKMWDEYGNGNGNREKM</sequence>
<reference evidence="4 5" key="1">
    <citation type="submission" date="2017-07" db="EMBL/GenBank/DDBJ databases">
        <title>Genome sequence of the Sordaria macrospora wild type strain R19027.</title>
        <authorList>
            <person name="Nowrousian M."/>
            <person name="Teichert I."/>
            <person name="Kueck U."/>
        </authorList>
    </citation>
    <scope>NUCLEOTIDE SEQUENCE [LARGE SCALE GENOMIC DNA]</scope>
    <source>
        <strain evidence="4 5">R19027</strain>
        <tissue evidence="4">Mycelium</tissue>
    </source>
</reference>
<dbReference type="AlphaFoldDB" id="A0A8S8ZI82"/>
<feature type="compositionally biased region" description="Basic and acidic residues" evidence="2">
    <location>
        <begin position="302"/>
        <end position="313"/>
    </location>
</feature>
<dbReference type="InterPro" id="IPR036638">
    <property type="entry name" value="HLH_DNA-bd_sf"/>
</dbReference>
<dbReference type="PROSITE" id="PS50888">
    <property type="entry name" value="BHLH"/>
    <property type="match status" value="1"/>
</dbReference>
<evidence type="ECO:0000313" key="5">
    <source>
        <dbReference type="Proteomes" id="UP000433876"/>
    </source>
</evidence>
<dbReference type="SUPFAM" id="SSF47459">
    <property type="entry name" value="HLH, helix-loop-helix DNA-binding domain"/>
    <property type="match status" value="1"/>
</dbReference>
<dbReference type="Pfam" id="PF00010">
    <property type="entry name" value="HLH"/>
    <property type="match status" value="1"/>
</dbReference>
<feature type="region of interest" description="Disordered" evidence="2">
    <location>
        <begin position="433"/>
        <end position="456"/>
    </location>
</feature>
<evidence type="ECO:0000256" key="2">
    <source>
        <dbReference type="SAM" id="MobiDB-lite"/>
    </source>
</evidence>
<feature type="domain" description="BHLH" evidence="3">
    <location>
        <begin position="398"/>
        <end position="487"/>
    </location>
</feature>
<feature type="coiled-coil region" evidence="1">
    <location>
        <begin position="477"/>
        <end position="504"/>
    </location>
</feature>
<dbReference type="Gene3D" id="4.10.280.10">
    <property type="entry name" value="Helix-loop-helix DNA-binding domain"/>
    <property type="match status" value="1"/>
</dbReference>
<evidence type="ECO:0000259" key="3">
    <source>
        <dbReference type="PROSITE" id="PS50888"/>
    </source>
</evidence>
<keyword evidence="1" id="KW-0175">Coiled coil</keyword>
<feature type="compositionally biased region" description="Basic residues" evidence="2">
    <location>
        <begin position="229"/>
        <end position="242"/>
    </location>
</feature>
<dbReference type="Proteomes" id="UP000433876">
    <property type="component" value="Unassembled WGS sequence"/>
</dbReference>